<dbReference type="AlphaFoldDB" id="A0A7C8UV64"/>
<dbReference type="Proteomes" id="UP000472727">
    <property type="component" value="Unassembled WGS sequence"/>
</dbReference>
<dbReference type="EMBL" id="WIWS01000030">
    <property type="protein sequence ID" value="KAF3221121.1"/>
    <property type="molecule type" value="Genomic_DNA"/>
</dbReference>
<evidence type="ECO:0000256" key="1">
    <source>
        <dbReference type="SAM" id="MobiDB-lite"/>
    </source>
</evidence>
<reference evidence="2 3" key="1">
    <citation type="submission" date="2019-06" db="EMBL/GenBank/DDBJ databases">
        <authorList>
            <person name="Palmer J.M."/>
        </authorList>
    </citation>
    <scope>NUCLEOTIDE SEQUENCE [LARGE SCALE GENOMIC DNA]</scope>
    <source>
        <strain evidence="2 3">TWF106</strain>
    </source>
</reference>
<comment type="caution">
    <text evidence="2">The sequence shown here is derived from an EMBL/GenBank/DDBJ whole genome shotgun (WGS) entry which is preliminary data.</text>
</comment>
<organism evidence="2 3">
    <name type="scientific">Orbilia oligospora</name>
    <name type="common">Nematode-trapping fungus</name>
    <name type="synonym">Arthrobotrys oligospora</name>
    <dbReference type="NCBI Taxonomy" id="2813651"/>
    <lineage>
        <taxon>Eukaryota</taxon>
        <taxon>Fungi</taxon>
        <taxon>Dikarya</taxon>
        <taxon>Ascomycota</taxon>
        <taxon>Pezizomycotina</taxon>
        <taxon>Orbiliomycetes</taxon>
        <taxon>Orbiliales</taxon>
        <taxon>Orbiliaceae</taxon>
        <taxon>Orbilia</taxon>
    </lineage>
</organism>
<accession>A0A7C8UV64</accession>
<protein>
    <submittedName>
        <fullName evidence="2">Uncharacterized protein</fullName>
    </submittedName>
</protein>
<proteinExistence type="predicted"/>
<feature type="compositionally biased region" description="Basic and acidic residues" evidence="1">
    <location>
        <begin position="1"/>
        <end position="13"/>
    </location>
</feature>
<evidence type="ECO:0000313" key="3">
    <source>
        <dbReference type="Proteomes" id="UP000472727"/>
    </source>
</evidence>
<feature type="compositionally biased region" description="Polar residues" evidence="1">
    <location>
        <begin position="15"/>
        <end position="35"/>
    </location>
</feature>
<gene>
    <name evidence="2" type="ORF">TWF106_006446</name>
</gene>
<sequence>MESQLHEHNEAPKYQENQSDPQMGGLSNENDNLNPNKRDPHQNNGGLAGLDMSTLFLTGHIETFHREDLEYEVVTAVSGLSPLPTLFFQKVLQEHNSNIDDFSEAFYRLALRIGYVIDFDPRRVHHTWIIPEVDGSQFGIPHGPLFITVTLYKTASYRGAALRRENRSHSPSPAP</sequence>
<name>A0A7C8UV64_ORBOL</name>
<feature type="region of interest" description="Disordered" evidence="1">
    <location>
        <begin position="1"/>
        <end position="45"/>
    </location>
</feature>
<evidence type="ECO:0000313" key="2">
    <source>
        <dbReference type="EMBL" id="KAF3221121.1"/>
    </source>
</evidence>